<feature type="region of interest" description="Disordered" evidence="1">
    <location>
        <begin position="168"/>
        <end position="227"/>
    </location>
</feature>
<feature type="compositionally biased region" description="Polar residues" evidence="1">
    <location>
        <begin position="365"/>
        <end position="379"/>
    </location>
</feature>
<evidence type="ECO:0000256" key="1">
    <source>
        <dbReference type="SAM" id="MobiDB-lite"/>
    </source>
</evidence>
<feature type="region of interest" description="Disordered" evidence="1">
    <location>
        <begin position="239"/>
        <end position="379"/>
    </location>
</feature>
<dbReference type="AlphaFoldDB" id="A0A6A6PYS6"/>
<feature type="compositionally biased region" description="Low complexity" evidence="1">
    <location>
        <begin position="330"/>
        <end position="357"/>
    </location>
</feature>
<name>A0A6A6PYS6_9PEZI</name>
<feature type="compositionally biased region" description="Low complexity" evidence="1">
    <location>
        <begin position="253"/>
        <end position="271"/>
    </location>
</feature>
<dbReference type="RefSeq" id="XP_033591724.1">
    <property type="nucleotide sequence ID" value="XM_033735229.1"/>
</dbReference>
<feature type="region of interest" description="Disordered" evidence="1">
    <location>
        <begin position="392"/>
        <end position="413"/>
    </location>
</feature>
<protein>
    <submittedName>
        <fullName evidence="2">Uncharacterized protein</fullName>
    </submittedName>
</protein>
<reference evidence="2" key="1">
    <citation type="journal article" date="2020" name="Stud. Mycol.">
        <title>101 Dothideomycetes genomes: a test case for predicting lifestyles and emergence of pathogens.</title>
        <authorList>
            <person name="Haridas S."/>
            <person name="Albert R."/>
            <person name="Binder M."/>
            <person name="Bloem J."/>
            <person name="Labutti K."/>
            <person name="Salamov A."/>
            <person name="Andreopoulos B."/>
            <person name="Baker S."/>
            <person name="Barry K."/>
            <person name="Bills G."/>
            <person name="Bluhm B."/>
            <person name="Cannon C."/>
            <person name="Castanera R."/>
            <person name="Culley D."/>
            <person name="Daum C."/>
            <person name="Ezra D."/>
            <person name="Gonzalez J."/>
            <person name="Henrissat B."/>
            <person name="Kuo A."/>
            <person name="Liang C."/>
            <person name="Lipzen A."/>
            <person name="Lutzoni F."/>
            <person name="Magnuson J."/>
            <person name="Mondo S."/>
            <person name="Nolan M."/>
            <person name="Ohm R."/>
            <person name="Pangilinan J."/>
            <person name="Park H.-J."/>
            <person name="Ramirez L."/>
            <person name="Alfaro M."/>
            <person name="Sun H."/>
            <person name="Tritt A."/>
            <person name="Yoshinaga Y."/>
            <person name="Zwiers L.-H."/>
            <person name="Turgeon B."/>
            <person name="Goodwin S."/>
            <person name="Spatafora J."/>
            <person name="Crous P."/>
            <person name="Grigoriev I."/>
        </authorList>
    </citation>
    <scope>NUCLEOTIDE SEQUENCE</scope>
    <source>
        <strain evidence="2">CBS 113389</strain>
    </source>
</reference>
<dbReference type="EMBL" id="MU001633">
    <property type="protein sequence ID" value="KAF2485155.1"/>
    <property type="molecule type" value="Genomic_DNA"/>
</dbReference>
<feature type="compositionally biased region" description="Low complexity" evidence="1">
    <location>
        <begin position="297"/>
        <end position="314"/>
    </location>
</feature>
<keyword evidence="3" id="KW-1185">Reference proteome</keyword>
<sequence>MSFWKKPKPNKSDKKPTQPQSEIQISSPVLESTSLGTGSPRIPVPDPTTPPKPPLKHAKSPPSKPGRPALSDDPTPAAVFWKSPDFETTYARNVGVPMSRIGGSLLRLRPSKSSSELRSKPKEPKPALPRRRTWTRTGYHWRVEAGPLASEPDLPTVHSQVVVEDIFSSNTPLPETKAQMKQRKKSSRFEKDQLTYLEPLPPDAIDRVEDAKNVHARPSSSAGSEISRIIELYRADSPEATSSMPALSAPTVPTSKSASSKLTSPKPSSSKVAQPRPSSRRQLSYKGTPPRATSSQGSLVRPSSSRPSSSEGSLPKAKPSTGSPTRKSTSKAPSSVQSSSQTAASKSNAPNASAPSNTLVLRPQATPSKAKTPVSTAPSNTLVLRGAHNASALSKKPVAQPAADSQPSEPSEHRVLNAIYEEANRELRPPPPPGVTRTKLDYPLISHPPPAFILPPGMEYPKRGLTAIRMPLAWTPDEKMHPVDQNKLRKYLESDKDYVDIAYDDLELCERFPAGKGTFELLWNDADFHQAFKDPKKSRGVVINGNDSLYVGEPVSMITGVLAWLHRGIQRAAKKDHKDVYILSYIAGRHASMDASTVLVGSVCDMLRSLSVQLLRHFSLCKLDLRSEYFVNVDLDNAYSLLWCFMSLLTAVAKRRGVPTAATPTRIVILIDGPNFFEQGEDALQREYEEFFWELDELVIRCNEGHHEDCFDPLRREWERRGLKKEGEYSDEWRSFVTSMVRETWWLRNNLVLTYVFLHPTLSRLVPRKHGNCVVLKKTDECWIV</sequence>
<proteinExistence type="predicted"/>
<feature type="compositionally biased region" description="Polar residues" evidence="1">
    <location>
        <begin position="17"/>
        <end position="37"/>
    </location>
</feature>
<feature type="compositionally biased region" description="Basic and acidic residues" evidence="1">
    <location>
        <begin position="115"/>
        <end position="125"/>
    </location>
</feature>
<organism evidence="2 3">
    <name type="scientific">Neohortaea acidophila</name>
    <dbReference type="NCBI Taxonomy" id="245834"/>
    <lineage>
        <taxon>Eukaryota</taxon>
        <taxon>Fungi</taxon>
        <taxon>Dikarya</taxon>
        <taxon>Ascomycota</taxon>
        <taxon>Pezizomycotina</taxon>
        <taxon>Dothideomycetes</taxon>
        <taxon>Dothideomycetidae</taxon>
        <taxon>Mycosphaerellales</taxon>
        <taxon>Teratosphaeriaceae</taxon>
        <taxon>Neohortaea</taxon>
    </lineage>
</organism>
<feature type="compositionally biased region" description="Basic and acidic residues" evidence="1">
    <location>
        <begin position="204"/>
        <end position="213"/>
    </location>
</feature>
<feature type="region of interest" description="Disordered" evidence="1">
    <location>
        <begin position="92"/>
        <end position="136"/>
    </location>
</feature>
<feature type="compositionally biased region" description="Low complexity" evidence="1">
    <location>
        <begin position="104"/>
        <end position="114"/>
    </location>
</feature>
<feature type="region of interest" description="Disordered" evidence="1">
    <location>
        <begin position="1"/>
        <end position="78"/>
    </location>
</feature>
<evidence type="ECO:0000313" key="2">
    <source>
        <dbReference type="EMBL" id="KAF2485155.1"/>
    </source>
</evidence>
<accession>A0A6A6PYS6</accession>
<feature type="compositionally biased region" description="Pro residues" evidence="1">
    <location>
        <begin position="42"/>
        <end position="53"/>
    </location>
</feature>
<dbReference type="Proteomes" id="UP000799767">
    <property type="component" value="Unassembled WGS sequence"/>
</dbReference>
<dbReference type="GeneID" id="54476231"/>
<gene>
    <name evidence="2" type="ORF">BDY17DRAFT_308602</name>
</gene>
<evidence type="ECO:0000313" key="3">
    <source>
        <dbReference type="Proteomes" id="UP000799767"/>
    </source>
</evidence>